<dbReference type="InterPro" id="IPR014729">
    <property type="entry name" value="Rossmann-like_a/b/a_fold"/>
</dbReference>
<dbReference type="Pfam" id="PF13522">
    <property type="entry name" value="GATase_6"/>
    <property type="match status" value="1"/>
</dbReference>
<feature type="domain" description="Glutamine amidotransferase type-2" evidence="10">
    <location>
        <begin position="2"/>
        <end position="218"/>
    </location>
</feature>
<dbReference type="PANTHER" id="PTHR43284:SF1">
    <property type="entry name" value="ASPARAGINE SYNTHETASE"/>
    <property type="match status" value="1"/>
</dbReference>
<feature type="binding site" evidence="9">
    <location>
        <begin position="367"/>
        <end position="368"/>
    </location>
    <ligand>
        <name>ATP</name>
        <dbReference type="ChEBI" id="CHEBI:30616"/>
    </ligand>
</feature>
<evidence type="ECO:0000256" key="6">
    <source>
        <dbReference type="ARBA" id="ARBA00022962"/>
    </source>
</evidence>
<dbReference type="GO" id="GO:0006529">
    <property type="term" value="P:asparagine biosynthetic process"/>
    <property type="evidence" value="ECO:0007669"/>
    <property type="project" value="UniProtKB-KW"/>
</dbReference>
<keyword evidence="4 9" id="KW-0547">Nucleotide-binding</keyword>
<dbReference type="InterPro" id="IPR017932">
    <property type="entry name" value="GATase_2_dom"/>
</dbReference>
<feature type="active site" description="For GATase activity" evidence="8">
    <location>
        <position position="2"/>
    </location>
</feature>
<dbReference type="EC" id="6.3.5.4" evidence="3"/>
<gene>
    <name evidence="11" type="ORF">VIS_S18DCB90013</name>
</gene>
<name>H6RHD8_9BACT</name>
<dbReference type="GO" id="GO:0004066">
    <property type="term" value="F:asparagine synthase (glutamine-hydrolyzing) activity"/>
    <property type="evidence" value="ECO:0007669"/>
    <property type="project" value="UniProtKB-EC"/>
</dbReference>
<dbReference type="PROSITE" id="PS51278">
    <property type="entry name" value="GATASE_TYPE_2"/>
    <property type="match status" value="1"/>
</dbReference>
<feature type="binding site" evidence="9">
    <location>
        <position position="295"/>
    </location>
    <ligand>
        <name>ATP</name>
        <dbReference type="ChEBI" id="CHEBI:30616"/>
    </ligand>
</feature>
<keyword evidence="6 8" id="KW-0315">Glutamine amidotransferase</keyword>
<evidence type="ECO:0000256" key="7">
    <source>
        <dbReference type="ARBA" id="ARBA00048741"/>
    </source>
</evidence>
<dbReference type="AlphaFoldDB" id="H6RHD8"/>
<dbReference type="InterPro" id="IPR001962">
    <property type="entry name" value="Asn_synthase"/>
</dbReference>
<keyword evidence="5 9" id="KW-0067">ATP-binding</keyword>
<organism evidence="11">
    <name type="scientific">uncultured Flavobacteriia bacterium</name>
    <dbReference type="NCBI Taxonomy" id="212695"/>
    <lineage>
        <taxon>Bacteria</taxon>
        <taxon>Pseudomonadati</taxon>
        <taxon>Bacteroidota</taxon>
        <taxon>Flavobacteriia</taxon>
        <taxon>environmental samples</taxon>
    </lineage>
</organism>
<evidence type="ECO:0000313" key="11">
    <source>
        <dbReference type="EMBL" id="CCG00449.1"/>
    </source>
</evidence>
<dbReference type="CDD" id="cd00712">
    <property type="entry name" value="AsnB"/>
    <property type="match status" value="1"/>
</dbReference>
<dbReference type="Gene3D" id="3.60.20.10">
    <property type="entry name" value="Glutamine Phosphoribosylpyrophosphate, subunit 1, domain 1"/>
    <property type="match status" value="1"/>
</dbReference>
<comment type="catalytic activity">
    <reaction evidence="7">
        <text>L-aspartate + L-glutamine + ATP + H2O = L-asparagine + L-glutamate + AMP + diphosphate + H(+)</text>
        <dbReference type="Rhea" id="RHEA:12228"/>
        <dbReference type="ChEBI" id="CHEBI:15377"/>
        <dbReference type="ChEBI" id="CHEBI:15378"/>
        <dbReference type="ChEBI" id="CHEBI:29985"/>
        <dbReference type="ChEBI" id="CHEBI:29991"/>
        <dbReference type="ChEBI" id="CHEBI:30616"/>
        <dbReference type="ChEBI" id="CHEBI:33019"/>
        <dbReference type="ChEBI" id="CHEBI:58048"/>
        <dbReference type="ChEBI" id="CHEBI:58359"/>
        <dbReference type="ChEBI" id="CHEBI:456215"/>
        <dbReference type="EC" id="6.3.5.4"/>
    </reaction>
</comment>
<dbReference type="InterPro" id="IPR029055">
    <property type="entry name" value="Ntn_hydrolases_N"/>
</dbReference>
<evidence type="ECO:0000256" key="5">
    <source>
        <dbReference type="ARBA" id="ARBA00022840"/>
    </source>
</evidence>
<evidence type="ECO:0000256" key="8">
    <source>
        <dbReference type="PIRSR" id="PIRSR001589-1"/>
    </source>
</evidence>
<protein>
    <recommendedName>
        <fullName evidence="3">asparagine synthase (glutamine-hydrolyzing)</fullName>
        <ecNumber evidence="3">6.3.5.4</ecNumber>
    </recommendedName>
</protein>
<evidence type="ECO:0000256" key="9">
    <source>
        <dbReference type="PIRSR" id="PIRSR001589-2"/>
    </source>
</evidence>
<dbReference type="InterPro" id="IPR006426">
    <property type="entry name" value="Asn_synth_AEB"/>
</dbReference>
<reference evidence="11" key="2">
    <citation type="submission" date="2012-02" db="EMBL/GenBank/DDBJ databases">
        <authorList>
            <person name="Genoscope - CEA"/>
        </authorList>
    </citation>
    <scope>NUCLEOTIDE SEQUENCE</scope>
</reference>
<dbReference type="SUPFAM" id="SSF52402">
    <property type="entry name" value="Adenine nucleotide alpha hydrolases-like"/>
    <property type="match status" value="1"/>
</dbReference>
<dbReference type="GO" id="GO:0005524">
    <property type="term" value="F:ATP binding"/>
    <property type="evidence" value="ECO:0007669"/>
    <property type="project" value="UniProtKB-KW"/>
</dbReference>
<dbReference type="InterPro" id="IPR033738">
    <property type="entry name" value="AsnB_N"/>
</dbReference>
<reference evidence="11" key="1">
    <citation type="journal article" date="2012" name="Environ. Microbiol.">
        <title>Genomic content of uncultured Bacteroidetes from contrasting oceanic provinces in the North Atlantic Ocean.</title>
        <authorList>
            <person name="Gomez-Pereira P.R."/>
            <person name="Schuler M."/>
            <person name="Fuchs B.M."/>
            <person name="Bennke C."/>
            <person name="Teeling H."/>
            <person name="Waldmann J."/>
            <person name="Richter M."/>
            <person name="Barbe V."/>
            <person name="Bataille E."/>
            <person name="Glockner F.O."/>
            <person name="Amann R."/>
        </authorList>
    </citation>
    <scope>NUCLEOTIDE SEQUENCE</scope>
</reference>
<evidence type="ECO:0000256" key="2">
    <source>
        <dbReference type="ARBA" id="ARBA00005752"/>
    </source>
</evidence>
<feature type="binding site" evidence="9">
    <location>
        <position position="103"/>
    </location>
    <ligand>
        <name>L-glutamine</name>
        <dbReference type="ChEBI" id="CHEBI:58359"/>
    </ligand>
</feature>
<keyword evidence="8" id="KW-0061">Asparagine biosynthesis</keyword>
<evidence type="ECO:0000256" key="4">
    <source>
        <dbReference type="ARBA" id="ARBA00022741"/>
    </source>
</evidence>
<dbReference type="Pfam" id="PF00733">
    <property type="entry name" value="Asn_synthase"/>
    <property type="match status" value="1"/>
</dbReference>
<dbReference type="SUPFAM" id="SSF56235">
    <property type="entry name" value="N-terminal nucleophile aminohydrolases (Ntn hydrolases)"/>
    <property type="match status" value="1"/>
</dbReference>
<dbReference type="PANTHER" id="PTHR43284">
    <property type="entry name" value="ASPARAGINE SYNTHETASE (GLUTAMINE-HYDROLYZING)"/>
    <property type="match status" value="1"/>
</dbReference>
<dbReference type="PIRSF" id="PIRSF001589">
    <property type="entry name" value="Asn_synthetase_glu-h"/>
    <property type="match status" value="1"/>
</dbReference>
<dbReference type="InterPro" id="IPR051786">
    <property type="entry name" value="ASN_synthetase/amidase"/>
</dbReference>
<comment type="pathway">
    <text evidence="1">Amino-acid biosynthesis; L-asparagine biosynthesis; L-asparagine from L-aspartate (L-Gln route): step 1/1.</text>
</comment>
<dbReference type="EMBL" id="FO117608">
    <property type="protein sequence ID" value="CCG00449.1"/>
    <property type="molecule type" value="Genomic_DNA"/>
</dbReference>
<evidence type="ECO:0000256" key="3">
    <source>
        <dbReference type="ARBA" id="ARBA00012737"/>
    </source>
</evidence>
<dbReference type="CDD" id="cd01991">
    <property type="entry name" value="Asn_synthase_B_C"/>
    <property type="match status" value="1"/>
</dbReference>
<dbReference type="Gene3D" id="3.40.50.620">
    <property type="entry name" value="HUPs"/>
    <property type="match status" value="1"/>
</dbReference>
<dbReference type="NCBIfam" id="TIGR01536">
    <property type="entry name" value="asn_synth_AEB"/>
    <property type="match status" value="1"/>
</dbReference>
<keyword evidence="8" id="KW-0028">Amino-acid biosynthesis</keyword>
<dbReference type="GO" id="GO:0005829">
    <property type="term" value="C:cytosol"/>
    <property type="evidence" value="ECO:0007669"/>
    <property type="project" value="TreeGrafter"/>
</dbReference>
<accession>H6RHD8</accession>
<comment type="similarity">
    <text evidence="2">Belongs to the asparagine synthetase family.</text>
</comment>
<evidence type="ECO:0000259" key="10">
    <source>
        <dbReference type="PROSITE" id="PS51278"/>
    </source>
</evidence>
<evidence type="ECO:0000256" key="1">
    <source>
        <dbReference type="ARBA" id="ARBA00005187"/>
    </source>
</evidence>
<proteinExistence type="inferred from homology"/>
<sequence length="631" mass="69738">MCGIAGAHGLEAFQGLADATARVRDMVSNIAHRGPDAEGVWSDEEHVVLGHRRLSILDTGEGANQPFRIGDDVLVFNGEVYNYLELRRELEAAGAHRFSTQGDTEVVLAALRHWGLEGALKRLNGMFALAWWSAVDRRLILVRDRLGIKPLYWHQTPEGTLLFASEVRALLASGKVRRALNREAVADQWMYGTVHAPATIVSGIQLLEPGSLLVAQDEDIKMAQWWDPADEALGEPLLDDRARRTRIRELLSDSVALRMRSDVAYGAFLSGGIDSSAVVGLMSEVATQPVSTFSVTFAEAALDESPWSRAVAKRFGTDHHEIRLTPEDFLAQVPHGLDAMDHPSADGLNTYVVSGATRREGVKVALSGLGGDELFAGYPVFERSARLAQFNWLGSWPRGGRRLLGKMLVAARPGMTSRKQAEIFGGHYFDVAHTYPLSRQMFLRADLQRMLASDVPLTNPVFRWLVAELAPGKKAFGLPFLSQVSLAEMRTYMGHTLLRDADQFSMAHALEVRVPFLDHRLVAAALASPDAQKFPTSPKRLLVEALDGLLPDDVVNRPKMGFVLPWESWLRGELKEVCDAGLQSLKDRAWVQSDAIAGMERSFHAVETTWSWSRVWSLAVLGGYLDRHGLE</sequence>